<dbReference type="Gene3D" id="2.130.10.10">
    <property type="entry name" value="YVTN repeat-like/Quinoprotein amine dehydrogenase"/>
    <property type="match status" value="1"/>
</dbReference>
<evidence type="ECO:0000256" key="7">
    <source>
        <dbReference type="ARBA" id="ARBA00022927"/>
    </source>
</evidence>
<dbReference type="FunCoup" id="W2RXF3">
    <property type="interactions" value="159"/>
</dbReference>
<sequence length="635" mass="68259">MTPHVHEVRKKLSYPLYGGDFDPLNPDFLLVGGGGGESSTGVPNRISLIDTSRRDELNEIAEIELAKDEDSVTTLAVASSNEHALTAIAGINSSTIEQEAGRNEHLRSFRIGLPSRKRKADGSPAEKVETPRSPSSQALSKSALFRSANAPKNDTYQRVLRVCRTTSKNQARIAVIASGLAPENEVITFQPVSNAVTSTIDEISRISLGKSEAADADVTAVEDNGHCLAYCTDHAVYLQQLPRTKGSRIEEPVKVYEVSTPNRKPKFRAIRFITPDHILLLQNTFDRSGASLIILKLKPELSTGHIALRKSLARTTKSAVGLDTCPLSPNPAGEFQTVIAVSSQDSSIELLTLDYRPSSGIRRFTPYTYLPAVHQGPLTRIVFSTYLPLPSPITTAPPLQVIRLASVGVDQIVVVHTLPLRPDPTTSRTPRYVLTAPGASDTLQTALSTTVAILMITLVALLMQAFCEIRGAVPPTLHAADYLPSGLSAAIVKPYIGAHTPSNLPEAAAASVSSIVDAITDAPNTIPTTPSLSELREQLEALVAGASDTAGEAAQAGAIIVRDTGTEVAAELRHGADVVRDETVRRWEELSEREKHGWKERLKGAGHWVEEQGEKVLKGILFSQLAEVVGEAVRG</sequence>
<comment type="similarity">
    <text evidence="10">Belongs to the WD repeat SEC12 family.</text>
</comment>
<dbReference type="PANTHER" id="PTHR23284:SF0">
    <property type="entry name" value="PROLACTIN REGULATORY ELEMENT-BINDING PROTEIN"/>
    <property type="match status" value="1"/>
</dbReference>
<keyword evidence="2 10" id="KW-0853">WD repeat</keyword>
<dbReference type="AlphaFoldDB" id="W2RXF3"/>
<keyword evidence="7 10" id="KW-0653">Protein transport</keyword>
<dbReference type="GO" id="GO:0006888">
    <property type="term" value="P:endoplasmic reticulum to Golgi vesicle-mediated transport"/>
    <property type="evidence" value="ECO:0007669"/>
    <property type="project" value="UniProtKB-UniRule"/>
</dbReference>
<dbReference type="OrthoDB" id="2013972at2759"/>
<dbReference type="GO" id="GO:0005789">
    <property type="term" value="C:endoplasmic reticulum membrane"/>
    <property type="evidence" value="ECO:0007669"/>
    <property type="project" value="UniProtKB-SubCell"/>
</dbReference>
<dbReference type="STRING" id="1220924.W2RXF3"/>
<accession>W2RXF3</accession>
<evidence type="ECO:0000256" key="9">
    <source>
        <dbReference type="ARBA" id="ARBA00023136"/>
    </source>
</evidence>
<gene>
    <name evidence="12" type="ORF">HMPREF1541_04715</name>
</gene>
<dbReference type="PANTHER" id="PTHR23284">
    <property type="entry name" value="PROLACTIN REGULATORY ELEMENT BINDING PROTEIN"/>
    <property type="match status" value="1"/>
</dbReference>
<evidence type="ECO:0000256" key="3">
    <source>
        <dbReference type="ARBA" id="ARBA00022692"/>
    </source>
</evidence>
<keyword evidence="13" id="KW-1185">Reference proteome</keyword>
<comment type="function">
    <text evidence="10">Guanine nucleotide-exchange factor (GEF) required for the formation or budding of transport vesicles from the ER.</text>
</comment>
<dbReference type="GeneID" id="19972054"/>
<keyword evidence="1 10" id="KW-0813">Transport</keyword>
<dbReference type="VEuPathDB" id="FungiDB:HMPREF1541_04715"/>
<keyword evidence="4 10" id="KW-0677">Repeat</keyword>
<keyword evidence="9" id="KW-0472">Membrane</keyword>
<protein>
    <recommendedName>
        <fullName evidence="10">Guanine nucleotide-exchange factor SEC12</fullName>
    </recommendedName>
</protein>
<dbReference type="InterPro" id="IPR015943">
    <property type="entry name" value="WD40/YVTN_repeat-like_dom_sf"/>
</dbReference>
<reference evidence="12 13" key="1">
    <citation type="submission" date="2013-03" db="EMBL/GenBank/DDBJ databases">
        <title>The Genome Sequence of Phialophora europaea CBS 101466.</title>
        <authorList>
            <consortium name="The Broad Institute Genomics Platform"/>
            <person name="Cuomo C."/>
            <person name="de Hoog S."/>
            <person name="Gorbushina A."/>
            <person name="Walker B."/>
            <person name="Young S.K."/>
            <person name="Zeng Q."/>
            <person name="Gargeya S."/>
            <person name="Fitzgerald M."/>
            <person name="Haas B."/>
            <person name="Abouelleil A."/>
            <person name="Allen A.W."/>
            <person name="Alvarado L."/>
            <person name="Arachchi H.M."/>
            <person name="Berlin A.M."/>
            <person name="Chapman S.B."/>
            <person name="Gainer-Dewar J."/>
            <person name="Goldberg J."/>
            <person name="Griggs A."/>
            <person name="Gujja S."/>
            <person name="Hansen M."/>
            <person name="Howarth C."/>
            <person name="Imamovic A."/>
            <person name="Ireland A."/>
            <person name="Larimer J."/>
            <person name="McCowan C."/>
            <person name="Murphy C."/>
            <person name="Pearson M."/>
            <person name="Poon T.W."/>
            <person name="Priest M."/>
            <person name="Roberts A."/>
            <person name="Saif S."/>
            <person name="Shea T."/>
            <person name="Sisk P."/>
            <person name="Sykes S."/>
            <person name="Wortman J."/>
            <person name="Nusbaum C."/>
            <person name="Birren B."/>
        </authorList>
    </citation>
    <scope>NUCLEOTIDE SEQUENCE [LARGE SCALE GENOMIC DNA]</scope>
    <source>
        <strain evidence="12 13">CBS 101466</strain>
    </source>
</reference>
<evidence type="ECO:0000256" key="4">
    <source>
        <dbReference type="ARBA" id="ARBA00022737"/>
    </source>
</evidence>
<keyword evidence="8" id="KW-1133">Transmembrane helix</keyword>
<feature type="region of interest" description="Disordered" evidence="11">
    <location>
        <begin position="110"/>
        <end position="144"/>
    </location>
</feature>
<dbReference type="Proteomes" id="UP000030752">
    <property type="component" value="Unassembled WGS sequence"/>
</dbReference>
<feature type="compositionally biased region" description="Basic and acidic residues" evidence="11">
    <location>
        <begin position="120"/>
        <end position="130"/>
    </location>
</feature>
<comment type="subcellular location">
    <subcellularLocation>
        <location evidence="10">Endoplasmic reticulum membrane</location>
        <topology evidence="10">Single-pass type II membrane protein</topology>
    </subcellularLocation>
    <subcellularLocation>
        <location evidence="10">Golgi apparatus membrane</location>
        <topology evidence="10">Single-pass type II membrane protein</topology>
    </subcellularLocation>
</comment>
<evidence type="ECO:0000256" key="11">
    <source>
        <dbReference type="SAM" id="MobiDB-lite"/>
    </source>
</evidence>
<dbReference type="eggNOG" id="ENOG502SFDW">
    <property type="taxonomic scope" value="Eukaryota"/>
</dbReference>
<evidence type="ECO:0000256" key="6">
    <source>
        <dbReference type="ARBA" id="ARBA00022892"/>
    </source>
</evidence>
<dbReference type="EMBL" id="KB822720">
    <property type="protein sequence ID" value="ETN40438.1"/>
    <property type="molecule type" value="Genomic_DNA"/>
</dbReference>
<dbReference type="RefSeq" id="XP_008717281.1">
    <property type="nucleotide sequence ID" value="XM_008719059.1"/>
</dbReference>
<evidence type="ECO:0000256" key="5">
    <source>
        <dbReference type="ARBA" id="ARBA00022824"/>
    </source>
</evidence>
<dbReference type="InterPro" id="IPR045260">
    <property type="entry name" value="Sec12-like"/>
</dbReference>
<dbReference type="GO" id="GO:0015031">
    <property type="term" value="P:protein transport"/>
    <property type="evidence" value="ECO:0007669"/>
    <property type="project" value="UniProtKB-KW"/>
</dbReference>
<evidence type="ECO:0000256" key="2">
    <source>
        <dbReference type="ARBA" id="ARBA00022574"/>
    </source>
</evidence>
<dbReference type="GO" id="GO:0005085">
    <property type="term" value="F:guanyl-nucleotide exchange factor activity"/>
    <property type="evidence" value="ECO:0007669"/>
    <property type="project" value="InterPro"/>
</dbReference>
<evidence type="ECO:0000256" key="1">
    <source>
        <dbReference type="ARBA" id="ARBA00022448"/>
    </source>
</evidence>
<dbReference type="GO" id="GO:0003400">
    <property type="term" value="P:regulation of COPII vesicle coating"/>
    <property type="evidence" value="ECO:0007669"/>
    <property type="project" value="UniProtKB-UniRule"/>
</dbReference>
<organism evidence="12 13">
    <name type="scientific">Cyphellophora europaea (strain CBS 101466)</name>
    <name type="common">Phialophora europaea</name>
    <dbReference type="NCBI Taxonomy" id="1220924"/>
    <lineage>
        <taxon>Eukaryota</taxon>
        <taxon>Fungi</taxon>
        <taxon>Dikarya</taxon>
        <taxon>Ascomycota</taxon>
        <taxon>Pezizomycotina</taxon>
        <taxon>Eurotiomycetes</taxon>
        <taxon>Chaetothyriomycetidae</taxon>
        <taxon>Chaetothyriales</taxon>
        <taxon>Cyphellophoraceae</taxon>
        <taxon>Cyphellophora</taxon>
    </lineage>
</organism>
<keyword evidence="6" id="KW-0931">ER-Golgi transport</keyword>
<evidence type="ECO:0000256" key="10">
    <source>
        <dbReference type="RuleBase" id="RU369019"/>
    </source>
</evidence>
<keyword evidence="3" id="KW-0812">Transmembrane</keyword>
<name>W2RXF3_CYPE1</name>
<evidence type="ECO:0000256" key="8">
    <source>
        <dbReference type="ARBA" id="ARBA00022989"/>
    </source>
</evidence>
<keyword evidence="5 10" id="KW-0256">Endoplasmic reticulum</keyword>
<proteinExistence type="inferred from homology"/>
<dbReference type="GO" id="GO:0000139">
    <property type="term" value="C:Golgi membrane"/>
    <property type="evidence" value="ECO:0007669"/>
    <property type="project" value="UniProtKB-SubCell"/>
</dbReference>
<evidence type="ECO:0000313" key="13">
    <source>
        <dbReference type="Proteomes" id="UP000030752"/>
    </source>
</evidence>
<dbReference type="HOGENOM" id="CLU_021000_0_0_1"/>
<evidence type="ECO:0000313" key="12">
    <source>
        <dbReference type="EMBL" id="ETN40438.1"/>
    </source>
</evidence>
<dbReference type="InParanoid" id="W2RXF3"/>